<evidence type="ECO:0000313" key="1">
    <source>
        <dbReference type="EMBL" id="ETN80628.1"/>
    </source>
</evidence>
<dbReference type="EMBL" id="KI659040">
    <property type="protein sequence ID" value="ETN80628.1"/>
    <property type="molecule type" value="Genomic_DNA"/>
</dbReference>
<gene>
    <name evidence="1" type="ORF">NECAME_02376</name>
</gene>
<proteinExistence type="predicted"/>
<dbReference type="KEGG" id="nai:NECAME_02376"/>
<dbReference type="AlphaFoldDB" id="W2TFK4"/>
<sequence>MRHLIVDKDAEIFFFFRVNVDSIWLSKAVKMRREYQLGKCTRLLRHTGDSSPNVSSELESLGSAITTFHERAAGDVLNLPEIE</sequence>
<keyword evidence="2" id="KW-1185">Reference proteome</keyword>
<evidence type="ECO:0000313" key="2">
    <source>
        <dbReference type="Proteomes" id="UP000053676"/>
    </source>
</evidence>
<protein>
    <submittedName>
        <fullName evidence="1">Uncharacterized protein</fullName>
    </submittedName>
</protein>
<reference evidence="2" key="1">
    <citation type="journal article" date="2014" name="Nat. Genet.">
        <title>Genome of the human hookworm Necator americanus.</title>
        <authorList>
            <person name="Tang Y.T."/>
            <person name="Gao X."/>
            <person name="Rosa B.A."/>
            <person name="Abubucker S."/>
            <person name="Hallsworth-Pepin K."/>
            <person name="Martin J."/>
            <person name="Tyagi R."/>
            <person name="Heizer E."/>
            <person name="Zhang X."/>
            <person name="Bhonagiri-Palsikar V."/>
            <person name="Minx P."/>
            <person name="Warren W.C."/>
            <person name="Wang Q."/>
            <person name="Zhan B."/>
            <person name="Hotez P.J."/>
            <person name="Sternberg P.W."/>
            <person name="Dougall A."/>
            <person name="Gaze S.T."/>
            <person name="Mulvenna J."/>
            <person name="Sotillo J."/>
            <person name="Ranganathan S."/>
            <person name="Rabelo E.M."/>
            <person name="Wilson R.K."/>
            <person name="Felgner P.L."/>
            <person name="Bethony J."/>
            <person name="Hawdon J.M."/>
            <person name="Gasser R.B."/>
            <person name="Loukas A."/>
            <person name="Mitreva M."/>
        </authorList>
    </citation>
    <scope>NUCLEOTIDE SEQUENCE [LARGE SCALE GENOMIC DNA]</scope>
</reference>
<dbReference type="Proteomes" id="UP000053676">
    <property type="component" value="Unassembled WGS sequence"/>
</dbReference>
<accession>W2TFK4</accession>
<name>W2TFK4_NECAM</name>
<organism evidence="1 2">
    <name type="scientific">Necator americanus</name>
    <name type="common">Human hookworm</name>
    <dbReference type="NCBI Taxonomy" id="51031"/>
    <lineage>
        <taxon>Eukaryota</taxon>
        <taxon>Metazoa</taxon>
        <taxon>Ecdysozoa</taxon>
        <taxon>Nematoda</taxon>
        <taxon>Chromadorea</taxon>
        <taxon>Rhabditida</taxon>
        <taxon>Rhabditina</taxon>
        <taxon>Rhabditomorpha</taxon>
        <taxon>Strongyloidea</taxon>
        <taxon>Ancylostomatidae</taxon>
        <taxon>Bunostominae</taxon>
        <taxon>Necator</taxon>
    </lineage>
</organism>